<protein>
    <recommendedName>
        <fullName evidence="10">Telomeric repeat-binding factor</fullName>
    </recommendedName>
</protein>
<dbReference type="SMART" id="SM00717">
    <property type="entry name" value="SANT"/>
    <property type="match status" value="1"/>
</dbReference>
<dbReference type="GO" id="GO:0003720">
    <property type="term" value="F:telomerase activity"/>
    <property type="evidence" value="ECO:0007669"/>
    <property type="project" value="TreeGrafter"/>
</dbReference>
<evidence type="ECO:0000256" key="1">
    <source>
        <dbReference type="ARBA" id="ARBA00004574"/>
    </source>
</evidence>
<evidence type="ECO:0000256" key="7">
    <source>
        <dbReference type="ARBA" id="ARBA00023125"/>
    </source>
</evidence>
<comment type="subcellular location">
    <subcellularLocation>
        <location evidence="1">Chromosome</location>
        <location evidence="1">Telomere</location>
    </subcellularLocation>
    <subcellularLocation>
        <location evidence="10">Nucleus</location>
    </subcellularLocation>
</comment>
<dbReference type="AlphaFoldDB" id="A0A8C4RY07"/>
<evidence type="ECO:0000256" key="9">
    <source>
        <dbReference type="ARBA" id="ARBA00023306"/>
    </source>
</evidence>
<evidence type="ECO:0000256" key="11">
    <source>
        <dbReference type="SAM" id="MobiDB-lite"/>
    </source>
</evidence>
<proteinExistence type="predicted"/>
<feature type="compositionally biased region" description="Polar residues" evidence="11">
    <location>
        <begin position="247"/>
        <end position="260"/>
    </location>
</feature>
<keyword evidence="2" id="KW-0158">Chromosome</keyword>
<dbReference type="GeneTree" id="ENSGT00940000155268"/>
<dbReference type="Gene3D" id="1.25.40.210">
    <property type="entry name" value="Telomere repeat-binding factor, dimerisation domain"/>
    <property type="match status" value="1"/>
</dbReference>
<evidence type="ECO:0000256" key="3">
    <source>
        <dbReference type="ARBA" id="ARBA00022499"/>
    </source>
</evidence>
<evidence type="ECO:0000256" key="6">
    <source>
        <dbReference type="ARBA" id="ARBA00022895"/>
    </source>
</evidence>
<dbReference type="InterPro" id="IPR017930">
    <property type="entry name" value="Myb_dom"/>
</dbReference>
<dbReference type="CDD" id="cd11660">
    <property type="entry name" value="SANT_TRF"/>
    <property type="match status" value="1"/>
</dbReference>
<dbReference type="InterPro" id="IPR036507">
    <property type="entry name" value="Telomere_rpt-bd_fac_dimer_sf"/>
</dbReference>
<evidence type="ECO:0000313" key="14">
    <source>
        <dbReference type="Ensembl" id="ENSECRP00000009375.1"/>
    </source>
</evidence>
<keyword evidence="3" id="KW-1017">Isopeptide bond</keyword>
<dbReference type="GO" id="GO:0007004">
    <property type="term" value="P:telomere maintenance via telomerase"/>
    <property type="evidence" value="ECO:0007669"/>
    <property type="project" value="TreeGrafter"/>
</dbReference>
<evidence type="ECO:0000256" key="2">
    <source>
        <dbReference type="ARBA" id="ARBA00022454"/>
    </source>
</evidence>
<dbReference type="InterPro" id="IPR017357">
    <property type="entry name" value="TERF1/2"/>
</dbReference>
<keyword evidence="5" id="KW-0832">Ubl conjugation</keyword>
<dbReference type="InterPro" id="IPR052450">
    <property type="entry name" value="TRBD-Containing_Protein"/>
</dbReference>
<dbReference type="GO" id="GO:0008301">
    <property type="term" value="F:DNA binding, bending"/>
    <property type="evidence" value="ECO:0007669"/>
    <property type="project" value="TreeGrafter"/>
</dbReference>
<keyword evidence="4" id="KW-0597">Phosphoprotein</keyword>
<dbReference type="PANTHER" id="PTHR46734:SF1">
    <property type="entry name" value="TELOMERIC REPEAT-BINDING FACTOR 1"/>
    <property type="match status" value="1"/>
</dbReference>
<evidence type="ECO:0000256" key="10">
    <source>
        <dbReference type="PIRNR" id="PIRNR038016"/>
    </source>
</evidence>
<keyword evidence="15" id="KW-1185">Reference proteome</keyword>
<accession>A0A8C4RY07</accession>
<evidence type="ECO:0000259" key="13">
    <source>
        <dbReference type="PROSITE" id="PS51294"/>
    </source>
</evidence>
<reference evidence="14" key="1">
    <citation type="submission" date="2021-06" db="EMBL/GenBank/DDBJ databases">
        <authorList>
            <consortium name="Wellcome Sanger Institute Data Sharing"/>
        </authorList>
    </citation>
    <scope>NUCLEOTIDE SEQUENCE [LARGE SCALE GENOMIC DNA]</scope>
</reference>
<dbReference type="GO" id="GO:0005654">
    <property type="term" value="C:nucleoplasm"/>
    <property type="evidence" value="ECO:0007669"/>
    <property type="project" value="UniProtKB-ARBA"/>
</dbReference>
<dbReference type="PROSITE" id="PS50090">
    <property type="entry name" value="MYB_LIKE"/>
    <property type="match status" value="1"/>
</dbReference>
<reference evidence="14" key="2">
    <citation type="submission" date="2025-08" db="UniProtKB">
        <authorList>
            <consortium name="Ensembl"/>
        </authorList>
    </citation>
    <scope>IDENTIFICATION</scope>
</reference>
<dbReference type="InterPro" id="IPR001005">
    <property type="entry name" value="SANT/Myb"/>
</dbReference>
<dbReference type="GO" id="GO:0071532">
    <property type="term" value="F:ankyrin repeat binding"/>
    <property type="evidence" value="ECO:0007669"/>
    <property type="project" value="TreeGrafter"/>
</dbReference>
<dbReference type="PROSITE" id="PS51294">
    <property type="entry name" value="HTH_MYB"/>
    <property type="match status" value="1"/>
</dbReference>
<evidence type="ECO:0000256" key="5">
    <source>
        <dbReference type="ARBA" id="ARBA00022843"/>
    </source>
</evidence>
<keyword evidence="8 10" id="KW-0539">Nucleus</keyword>
<dbReference type="Pfam" id="PF00249">
    <property type="entry name" value="Myb_DNA-binding"/>
    <property type="match status" value="1"/>
</dbReference>
<dbReference type="GO" id="GO:0000783">
    <property type="term" value="C:nuclear telomere cap complex"/>
    <property type="evidence" value="ECO:0007669"/>
    <property type="project" value="TreeGrafter"/>
</dbReference>
<reference evidence="14" key="3">
    <citation type="submission" date="2025-09" db="UniProtKB">
        <authorList>
            <consortium name="Ensembl"/>
        </authorList>
    </citation>
    <scope>IDENTIFICATION</scope>
</reference>
<keyword evidence="7 10" id="KW-0238">DNA-binding</keyword>
<dbReference type="GO" id="GO:0008017">
    <property type="term" value="F:microtubule binding"/>
    <property type="evidence" value="ECO:0007669"/>
    <property type="project" value="TreeGrafter"/>
</dbReference>
<dbReference type="InterPro" id="IPR009057">
    <property type="entry name" value="Homeodomain-like_sf"/>
</dbReference>
<dbReference type="GO" id="GO:0003691">
    <property type="term" value="F:double-stranded telomeric DNA binding"/>
    <property type="evidence" value="ECO:0007669"/>
    <property type="project" value="UniProtKB-UniRule"/>
</dbReference>
<dbReference type="Pfam" id="PF08558">
    <property type="entry name" value="TRF"/>
    <property type="match status" value="1"/>
</dbReference>
<dbReference type="Proteomes" id="UP000694620">
    <property type="component" value="Chromosome 6"/>
</dbReference>
<organism evidence="14 15">
    <name type="scientific">Erpetoichthys calabaricus</name>
    <name type="common">Rope fish</name>
    <name type="synonym">Calamoichthys calabaricus</name>
    <dbReference type="NCBI Taxonomy" id="27687"/>
    <lineage>
        <taxon>Eukaryota</taxon>
        <taxon>Metazoa</taxon>
        <taxon>Chordata</taxon>
        <taxon>Craniata</taxon>
        <taxon>Vertebrata</taxon>
        <taxon>Euteleostomi</taxon>
        <taxon>Actinopterygii</taxon>
        <taxon>Polypteriformes</taxon>
        <taxon>Polypteridae</taxon>
        <taxon>Erpetoichthys</taxon>
    </lineage>
</organism>
<dbReference type="PANTHER" id="PTHR46734">
    <property type="entry name" value="TELOMERIC REPEAT-BINDING FACTOR 1 TERF1"/>
    <property type="match status" value="1"/>
</dbReference>
<keyword evidence="6 10" id="KW-0779">Telomere</keyword>
<sequence>METEEVNAVDLATSVSFKQVEAVAKKWMVKFMAHCLYYYFSNDRRDEFKTTIDVLQAMTDAFDPAVINGLRKPLNVCQFLSRILNGKETDGFFEDESISPLESALLIWQVIRDEQESEDDVVYNEIHNLLAVQAVAVYMEQGKFKHASEVLDRISGKHDLEESFKMKLSLIVSKKDTFHQLILNFSYQRLIEKVKMFVNSIMEKRRPDFLLMAATSTVTSLKQKRLSAQTSEENESCTSSEKENKLKSNNGPPETFQSSTKKGRIEETEHLCHLPNGKERHIQLRPKRRLFTMQQLCKDESTSGSSLCQENKDLKERPLYFQLEKRVIKHNSQIKESKKRRPWKYEEDQHLIAGVKHFGVGHWTKILQHYTFKGRTGVMLKDRWRTLKKNMIVYTDE</sequence>
<feature type="domain" description="Myb-like" evidence="12">
    <location>
        <begin position="335"/>
        <end position="388"/>
    </location>
</feature>
<feature type="domain" description="HTH myb-type" evidence="13">
    <location>
        <begin position="335"/>
        <end position="392"/>
    </location>
</feature>
<dbReference type="GO" id="GO:1905839">
    <property type="term" value="P:negative regulation of telomeric D-loop disassembly"/>
    <property type="evidence" value="ECO:0007669"/>
    <property type="project" value="TreeGrafter"/>
</dbReference>
<dbReference type="GO" id="GO:0042803">
    <property type="term" value="F:protein homodimerization activity"/>
    <property type="evidence" value="ECO:0007669"/>
    <property type="project" value="UniProtKB-UniRule"/>
</dbReference>
<dbReference type="FunFam" id="1.25.40.210:FF:000001">
    <property type="entry name" value="Telomeric repeat-binding factor"/>
    <property type="match status" value="1"/>
</dbReference>
<dbReference type="SUPFAM" id="SSF63600">
    <property type="entry name" value="Telomeric repeat binding factor (TRF) dimerisation domain"/>
    <property type="match status" value="1"/>
</dbReference>
<comment type="function">
    <text evidence="10">Binds the telomeric double-stranded 5'-TTAGGG-3' repeat.</text>
</comment>
<feature type="region of interest" description="Disordered" evidence="11">
    <location>
        <begin position="222"/>
        <end position="263"/>
    </location>
</feature>
<dbReference type="Gene3D" id="1.10.10.60">
    <property type="entry name" value="Homeodomain-like"/>
    <property type="match status" value="1"/>
</dbReference>
<evidence type="ECO:0000313" key="15">
    <source>
        <dbReference type="Proteomes" id="UP000694620"/>
    </source>
</evidence>
<dbReference type="GO" id="GO:0098505">
    <property type="term" value="F:G-rich strand telomeric DNA binding"/>
    <property type="evidence" value="ECO:0007669"/>
    <property type="project" value="TreeGrafter"/>
</dbReference>
<comment type="subunit">
    <text evidence="10">Homodimer.</text>
</comment>
<dbReference type="SUPFAM" id="SSF46689">
    <property type="entry name" value="Homeodomain-like"/>
    <property type="match status" value="1"/>
</dbReference>
<dbReference type="PIRSF" id="PIRSF038016">
    <property type="entry name" value="Telomere_bd-1_Pin2"/>
    <property type="match status" value="1"/>
</dbReference>
<evidence type="ECO:0000259" key="12">
    <source>
        <dbReference type="PROSITE" id="PS50090"/>
    </source>
</evidence>
<dbReference type="InterPro" id="IPR013867">
    <property type="entry name" value="Telomere_rpt-bd_fac_dimer_dom"/>
</dbReference>
<evidence type="ECO:0000256" key="4">
    <source>
        <dbReference type="ARBA" id="ARBA00022553"/>
    </source>
</evidence>
<evidence type="ECO:0000256" key="8">
    <source>
        <dbReference type="ARBA" id="ARBA00023242"/>
    </source>
</evidence>
<gene>
    <name evidence="14" type="primary">TERF1</name>
    <name evidence="14" type="synonym">terf1</name>
</gene>
<name>A0A8C4RY07_ERPCA</name>
<dbReference type="Ensembl" id="ENSECRT00000009526.1">
    <property type="protein sequence ID" value="ENSECRP00000009375.1"/>
    <property type="gene ID" value="ENSECRG00000006277.1"/>
</dbReference>
<keyword evidence="9 10" id="KW-0131">Cell cycle</keyword>
<dbReference type="GO" id="GO:0008156">
    <property type="term" value="P:negative regulation of DNA replication"/>
    <property type="evidence" value="ECO:0007669"/>
    <property type="project" value="TreeGrafter"/>
</dbReference>